<comment type="function">
    <text evidence="7">Binds to the 23S rRNA.</text>
</comment>
<dbReference type="GO" id="GO:1990904">
    <property type="term" value="C:ribonucleoprotein complex"/>
    <property type="evidence" value="ECO:0007669"/>
    <property type="project" value="UniProtKB-KW"/>
</dbReference>
<feature type="domain" description="Ribosomal protein L9" evidence="8">
    <location>
        <begin position="13"/>
        <end position="40"/>
    </location>
</feature>
<proteinExistence type="inferred from homology"/>
<evidence type="ECO:0000256" key="6">
    <source>
        <dbReference type="ARBA" id="ARBA00035292"/>
    </source>
</evidence>
<dbReference type="KEGG" id="fwa:DCMF_16965"/>
<dbReference type="PROSITE" id="PS00651">
    <property type="entry name" value="RIBOSOMAL_L9"/>
    <property type="match status" value="1"/>
</dbReference>
<evidence type="ECO:0000256" key="7">
    <source>
        <dbReference type="HAMAP-Rule" id="MF_00503"/>
    </source>
</evidence>
<evidence type="ECO:0000256" key="1">
    <source>
        <dbReference type="ARBA" id="ARBA00010605"/>
    </source>
</evidence>
<dbReference type="EMBL" id="CP017634">
    <property type="protein sequence ID" value="ATW26228.1"/>
    <property type="molecule type" value="Genomic_DNA"/>
</dbReference>
<dbReference type="GO" id="GO:0006412">
    <property type="term" value="P:translation"/>
    <property type="evidence" value="ECO:0007669"/>
    <property type="project" value="UniProtKB-UniRule"/>
</dbReference>
<dbReference type="GO" id="GO:0019843">
    <property type="term" value="F:rRNA binding"/>
    <property type="evidence" value="ECO:0007669"/>
    <property type="project" value="UniProtKB-UniRule"/>
</dbReference>
<dbReference type="HAMAP" id="MF_00503">
    <property type="entry name" value="Ribosomal_bL9"/>
    <property type="match status" value="1"/>
</dbReference>
<dbReference type="AlphaFoldDB" id="A0A3G1KUS4"/>
<evidence type="ECO:0000256" key="4">
    <source>
        <dbReference type="ARBA" id="ARBA00022980"/>
    </source>
</evidence>
<dbReference type="GO" id="GO:0005840">
    <property type="term" value="C:ribosome"/>
    <property type="evidence" value="ECO:0007669"/>
    <property type="project" value="UniProtKB-KW"/>
</dbReference>
<dbReference type="InterPro" id="IPR020070">
    <property type="entry name" value="Ribosomal_bL9_N"/>
</dbReference>
<comment type="similarity">
    <text evidence="1 7">Belongs to the bacterial ribosomal protein bL9 family.</text>
</comment>
<dbReference type="InterPro" id="IPR020594">
    <property type="entry name" value="Ribosomal_bL9_bac/chp"/>
</dbReference>
<dbReference type="PANTHER" id="PTHR21368">
    <property type="entry name" value="50S RIBOSOMAL PROTEIN L9"/>
    <property type="match status" value="1"/>
</dbReference>
<dbReference type="Gene3D" id="3.10.430.100">
    <property type="entry name" value="Ribosomal protein L9, C-terminal domain"/>
    <property type="match status" value="1"/>
</dbReference>
<dbReference type="InterPro" id="IPR000244">
    <property type="entry name" value="Ribosomal_bL9"/>
</dbReference>
<evidence type="ECO:0000256" key="2">
    <source>
        <dbReference type="ARBA" id="ARBA00022730"/>
    </source>
</evidence>
<dbReference type="Pfam" id="PF03948">
    <property type="entry name" value="Ribosomal_L9_C"/>
    <property type="match status" value="1"/>
</dbReference>
<dbReference type="Pfam" id="PF01281">
    <property type="entry name" value="Ribosomal_L9_N"/>
    <property type="match status" value="1"/>
</dbReference>
<dbReference type="InterPro" id="IPR036791">
    <property type="entry name" value="Ribosomal_bL9_C_sf"/>
</dbReference>
<keyword evidence="10" id="KW-1185">Reference proteome</keyword>
<sequence>MRIILTQDVKSLGKKGDVVQVAEGYGRNFLLPRGLGMEASPANMASLAHENARLQAKKTKELEDARALGKKLQEAVVHIAAKAGEGGRLFGSVTNKEISEQIQHQFQVEIDKRKIELKEAIKSIGTYDAVVKLHSEVQAKIKIDVSAQ</sequence>
<gene>
    <name evidence="7" type="primary">rplI</name>
    <name evidence="9" type="ORF">DCMF_16965</name>
</gene>
<reference evidence="9 10" key="1">
    <citation type="submission" date="2016-10" db="EMBL/GenBank/DDBJ databases">
        <title>Complete Genome Sequence of Peptococcaceae strain DCMF.</title>
        <authorList>
            <person name="Edwards R.J."/>
            <person name="Holland S.I."/>
            <person name="Deshpande N.P."/>
            <person name="Wong Y.K."/>
            <person name="Ertan H."/>
            <person name="Manefield M."/>
            <person name="Russell T.L."/>
            <person name="Lee M.J."/>
        </authorList>
    </citation>
    <scope>NUCLEOTIDE SEQUENCE [LARGE SCALE GENOMIC DNA]</scope>
    <source>
        <strain evidence="9 10">DCMF</strain>
    </source>
</reference>
<protein>
    <recommendedName>
        <fullName evidence="6 7">Large ribosomal subunit protein bL9</fullName>
    </recommendedName>
</protein>
<name>A0A3G1KUS4_FORW1</name>
<evidence type="ECO:0000313" key="9">
    <source>
        <dbReference type="EMBL" id="ATW26228.1"/>
    </source>
</evidence>
<dbReference type="InterPro" id="IPR036935">
    <property type="entry name" value="Ribosomal_bL9_N_sf"/>
</dbReference>
<dbReference type="InterPro" id="IPR009027">
    <property type="entry name" value="Ribosomal_bL9/RNase_H1_N"/>
</dbReference>
<keyword evidence="3 7" id="KW-0694">RNA-binding</keyword>
<dbReference type="InterPro" id="IPR020069">
    <property type="entry name" value="Ribosomal_bL9_C"/>
</dbReference>
<evidence type="ECO:0000313" key="10">
    <source>
        <dbReference type="Proteomes" id="UP000323521"/>
    </source>
</evidence>
<dbReference type="SUPFAM" id="SSF55653">
    <property type="entry name" value="Ribosomal protein L9 C-domain"/>
    <property type="match status" value="1"/>
</dbReference>
<keyword evidence="4 7" id="KW-0689">Ribosomal protein</keyword>
<keyword evidence="5 7" id="KW-0687">Ribonucleoprotein</keyword>
<evidence type="ECO:0000256" key="5">
    <source>
        <dbReference type="ARBA" id="ARBA00023274"/>
    </source>
</evidence>
<organism evidence="9 10">
    <name type="scientific">Formimonas warabiya</name>
    <dbReference type="NCBI Taxonomy" id="1761012"/>
    <lineage>
        <taxon>Bacteria</taxon>
        <taxon>Bacillati</taxon>
        <taxon>Bacillota</taxon>
        <taxon>Clostridia</taxon>
        <taxon>Eubacteriales</taxon>
        <taxon>Peptococcaceae</taxon>
        <taxon>Candidatus Formimonas</taxon>
    </lineage>
</organism>
<dbReference type="RefSeq" id="WP_148135514.1">
    <property type="nucleotide sequence ID" value="NZ_CP017634.1"/>
</dbReference>
<accession>A0A3G1KUS4</accession>
<evidence type="ECO:0000259" key="8">
    <source>
        <dbReference type="PROSITE" id="PS00651"/>
    </source>
</evidence>
<evidence type="ECO:0000256" key="3">
    <source>
        <dbReference type="ARBA" id="ARBA00022884"/>
    </source>
</evidence>
<dbReference type="Gene3D" id="3.40.5.10">
    <property type="entry name" value="Ribosomal protein L9, N-terminal domain"/>
    <property type="match status" value="1"/>
</dbReference>
<dbReference type="GO" id="GO:0003735">
    <property type="term" value="F:structural constituent of ribosome"/>
    <property type="evidence" value="ECO:0007669"/>
    <property type="project" value="InterPro"/>
</dbReference>
<dbReference type="Proteomes" id="UP000323521">
    <property type="component" value="Chromosome"/>
</dbReference>
<keyword evidence="2 7" id="KW-0699">rRNA-binding</keyword>
<dbReference type="SUPFAM" id="SSF55658">
    <property type="entry name" value="L9 N-domain-like"/>
    <property type="match status" value="1"/>
</dbReference>
<dbReference type="OrthoDB" id="9788336at2"/>
<dbReference type="NCBIfam" id="TIGR00158">
    <property type="entry name" value="L9"/>
    <property type="match status" value="1"/>
</dbReference>